<dbReference type="SMART" id="SM00267">
    <property type="entry name" value="GGDEF"/>
    <property type="match status" value="1"/>
</dbReference>
<accession>A0A1K0IXA0</accession>
<sequence>MSASVDSARRTTSPTMGWSSTNLELQRLTNSDGLTGLSNRRYFDEYLGAEWRRALREQTQVALLMIDVDAFKAYNDTYGHVAGDEVLRRVATGTHASVADHLPRRARTHHRLSESSDKRLGTPRLSRPWVDTYRCITAGAIGAPASTDSQLATRPARPRAGMGQIVSDSNSKR</sequence>
<evidence type="ECO:0000256" key="1">
    <source>
        <dbReference type="ARBA" id="ARBA00012528"/>
    </source>
</evidence>
<dbReference type="AlphaFoldDB" id="A0A1K0IXA0"/>
<dbReference type="InterPro" id="IPR000160">
    <property type="entry name" value="GGDEF_dom"/>
</dbReference>
<feature type="domain" description="GGDEF" evidence="4">
    <location>
        <begin position="59"/>
        <end position="173"/>
    </location>
</feature>
<dbReference type="Gene3D" id="3.30.70.270">
    <property type="match status" value="1"/>
</dbReference>
<feature type="region of interest" description="Disordered" evidence="3">
    <location>
        <begin position="104"/>
        <end position="123"/>
    </location>
</feature>
<dbReference type="InterPro" id="IPR050469">
    <property type="entry name" value="Diguanylate_Cyclase"/>
</dbReference>
<dbReference type="PROSITE" id="PS50887">
    <property type="entry name" value="GGDEF"/>
    <property type="match status" value="1"/>
</dbReference>
<dbReference type="CDD" id="cd01949">
    <property type="entry name" value="GGDEF"/>
    <property type="match status" value="1"/>
</dbReference>
<gene>
    <name evidence="5" type="ORF">CNECB9_4100013</name>
</gene>
<name>A0A1K0IXA0_CUPNE</name>
<proteinExistence type="predicted"/>
<reference evidence="5" key="1">
    <citation type="submission" date="2016-09" db="EMBL/GenBank/DDBJ databases">
        <authorList>
            <person name="Capua I."/>
            <person name="De Benedictis P."/>
            <person name="Joannis T."/>
            <person name="Lombin L.H."/>
            <person name="Cattoli G."/>
        </authorList>
    </citation>
    <scope>NUCLEOTIDE SEQUENCE</scope>
    <source>
        <strain evidence="5">B9</strain>
    </source>
</reference>
<dbReference type="PANTHER" id="PTHR45138:SF9">
    <property type="entry name" value="DIGUANYLATE CYCLASE DGCM-RELATED"/>
    <property type="match status" value="1"/>
</dbReference>
<dbReference type="GO" id="GO:1902201">
    <property type="term" value="P:negative regulation of bacterial-type flagellum-dependent cell motility"/>
    <property type="evidence" value="ECO:0007669"/>
    <property type="project" value="TreeGrafter"/>
</dbReference>
<dbReference type="GO" id="GO:0043709">
    <property type="term" value="P:cell adhesion involved in single-species biofilm formation"/>
    <property type="evidence" value="ECO:0007669"/>
    <property type="project" value="TreeGrafter"/>
</dbReference>
<organism evidence="5">
    <name type="scientific">Cupriavidus necator</name>
    <name type="common">Alcaligenes eutrophus</name>
    <name type="synonym">Ralstonia eutropha</name>
    <dbReference type="NCBI Taxonomy" id="106590"/>
    <lineage>
        <taxon>Bacteria</taxon>
        <taxon>Pseudomonadati</taxon>
        <taxon>Pseudomonadota</taxon>
        <taxon>Betaproteobacteria</taxon>
        <taxon>Burkholderiales</taxon>
        <taxon>Burkholderiaceae</taxon>
        <taxon>Cupriavidus</taxon>
    </lineage>
</organism>
<dbReference type="NCBIfam" id="TIGR00254">
    <property type="entry name" value="GGDEF"/>
    <property type="match status" value="1"/>
</dbReference>
<evidence type="ECO:0000259" key="4">
    <source>
        <dbReference type="PROSITE" id="PS50887"/>
    </source>
</evidence>
<dbReference type="SUPFAM" id="SSF55073">
    <property type="entry name" value="Nucleotide cyclase"/>
    <property type="match status" value="1"/>
</dbReference>
<evidence type="ECO:0000313" key="5">
    <source>
        <dbReference type="EMBL" id="SCU81669.1"/>
    </source>
</evidence>
<evidence type="ECO:0000256" key="2">
    <source>
        <dbReference type="ARBA" id="ARBA00034247"/>
    </source>
</evidence>
<evidence type="ECO:0000256" key="3">
    <source>
        <dbReference type="SAM" id="MobiDB-lite"/>
    </source>
</evidence>
<comment type="catalytic activity">
    <reaction evidence="2">
        <text>2 GTP = 3',3'-c-di-GMP + 2 diphosphate</text>
        <dbReference type="Rhea" id="RHEA:24898"/>
        <dbReference type="ChEBI" id="CHEBI:33019"/>
        <dbReference type="ChEBI" id="CHEBI:37565"/>
        <dbReference type="ChEBI" id="CHEBI:58805"/>
        <dbReference type="EC" id="2.7.7.65"/>
    </reaction>
</comment>
<dbReference type="EMBL" id="FMSH01000347">
    <property type="protein sequence ID" value="SCU81669.1"/>
    <property type="molecule type" value="Genomic_DNA"/>
</dbReference>
<dbReference type="EC" id="2.7.7.65" evidence="1"/>
<feature type="region of interest" description="Disordered" evidence="3">
    <location>
        <begin position="146"/>
        <end position="173"/>
    </location>
</feature>
<dbReference type="Pfam" id="PF00990">
    <property type="entry name" value="GGDEF"/>
    <property type="match status" value="1"/>
</dbReference>
<dbReference type="GO" id="GO:0052621">
    <property type="term" value="F:diguanylate cyclase activity"/>
    <property type="evidence" value="ECO:0007669"/>
    <property type="project" value="UniProtKB-EC"/>
</dbReference>
<feature type="compositionally biased region" description="Basic and acidic residues" evidence="3">
    <location>
        <begin position="111"/>
        <end position="120"/>
    </location>
</feature>
<dbReference type="InterPro" id="IPR029787">
    <property type="entry name" value="Nucleotide_cyclase"/>
</dbReference>
<dbReference type="InterPro" id="IPR043128">
    <property type="entry name" value="Rev_trsase/Diguanyl_cyclase"/>
</dbReference>
<dbReference type="PANTHER" id="PTHR45138">
    <property type="entry name" value="REGULATORY COMPONENTS OF SENSORY TRANSDUCTION SYSTEM"/>
    <property type="match status" value="1"/>
</dbReference>
<dbReference type="GO" id="GO:0005886">
    <property type="term" value="C:plasma membrane"/>
    <property type="evidence" value="ECO:0007669"/>
    <property type="project" value="TreeGrafter"/>
</dbReference>
<protein>
    <recommendedName>
        <fullName evidence="1">diguanylate cyclase</fullName>
        <ecNumber evidence="1">2.7.7.65</ecNumber>
    </recommendedName>
</protein>